<keyword evidence="4 5" id="KW-0234">DNA repair</keyword>
<evidence type="ECO:0000256" key="1">
    <source>
        <dbReference type="ARBA" id="ARBA00009232"/>
    </source>
</evidence>
<dbReference type="FunFam" id="3.10.300.10:FF:000001">
    <property type="entry name" value="Putative 3-methyladenine DNA glycosylase"/>
    <property type="match status" value="1"/>
</dbReference>
<evidence type="ECO:0000256" key="3">
    <source>
        <dbReference type="ARBA" id="ARBA00022801"/>
    </source>
</evidence>
<dbReference type="NCBIfam" id="NF002003">
    <property type="entry name" value="PRK00802.1-3"/>
    <property type="match status" value="1"/>
</dbReference>
<gene>
    <name evidence="6" type="ORF">SAMN04515674_102388</name>
</gene>
<dbReference type="CDD" id="cd00540">
    <property type="entry name" value="AAG"/>
    <property type="match status" value="1"/>
</dbReference>
<dbReference type="Pfam" id="PF02245">
    <property type="entry name" value="Pur_DNA_glyco"/>
    <property type="match status" value="1"/>
</dbReference>
<protein>
    <recommendedName>
        <fullName evidence="5">Putative 3-methyladenine DNA glycosylase</fullName>
        <ecNumber evidence="5">3.2.2.-</ecNumber>
    </recommendedName>
</protein>
<evidence type="ECO:0000313" key="6">
    <source>
        <dbReference type="EMBL" id="SFP31404.1"/>
    </source>
</evidence>
<dbReference type="HAMAP" id="MF_00527">
    <property type="entry name" value="3MGH"/>
    <property type="match status" value="1"/>
</dbReference>
<evidence type="ECO:0000256" key="5">
    <source>
        <dbReference type="HAMAP-Rule" id="MF_00527"/>
    </source>
</evidence>
<name>A0A1I5PBA4_9BACT</name>
<dbReference type="STRING" id="1079859.SAMN04515674_102388"/>
<dbReference type="AlphaFoldDB" id="A0A1I5PBA4"/>
<evidence type="ECO:0000313" key="7">
    <source>
        <dbReference type="Proteomes" id="UP000199306"/>
    </source>
</evidence>
<comment type="similarity">
    <text evidence="1 5">Belongs to the DNA glycosylase MPG family.</text>
</comment>
<dbReference type="InterPro" id="IPR003180">
    <property type="entry name" value="MPG"/>
</dbReference>
<dbReference type="SUPFAM" id="SSF50486">
    <property type="entry name" value="FMT C-terminal domain-like"/>
    <property type="match status" value="1"/>
</dbReference>
<dbReference type="GO" id="GO:0006284">
    <property type="term" value="P:base-excision repair"/>
    <property type="evidence" value="ECO:0007669"/>
    <property type="project" value="InterPro"/>
</dbReference>
<dbReference type="EC" id="3.2.2.-" evidence="5"/>
<dbReference type="OrthoDB" id="9794313at2"/>
<evidence type="ECO:0000256" key="2">
    <source>
        <dbReference type="ARBA" id="ARBA00022763"/>
    </source>
</evidence>
<dbReference type="Gene3D" id="3.10.300.10">
    <property type="entry name" value="Methylpurine-DNA glycosylase (MPG)"/>
    <property type="match status" value="1"/>
</dbReference>
<dbReference type="EMBL" id="FOXH01000002">
    <property type="protein sequence ID" value="SFP31404.1"/>
    <property type="molecule type" value="Genomic_DNA"/>
</dbReference>
<dbReference type="InterPro" id="IPR036995">
    <property type="entry name" value="MPG_sf"/>
</dbReference>
<dbReference type="RefSeq" id="WP_092013129.1">
    <property type="nucleotide sequence ID" value="NZ_FOXH01000002.1"/>
</dbReference>
<dbReference type="PANTHER" id="PTHR10429">
    <property type="entry name" value="DNA-3-METHYLADENINE GLYCOSYLASE"/>
    <property type="match status" value="1"/>
</dbReference>
<evidence type="ECO:0000256" key="4">
    <source>
        <dbReference type="ARBA" id="ARBA00023204"/>
    </source>
</evidence>
<organism evidence="6 7">
    <name type="scientific">Pseudarcicella hirudinis</name>
    <dbReference type="NCBI Taxonomy" id="1079859"/>
    <lineage>
        <taxon>Bacteria</taxon>
        <taxon>Pseudomonadati</taxon>
        <taxon>Bacteroidota</taxon>
        <taxon>Cytophagia</taxon>
        <taxon>Cytophagales</taxon>
        <taxon>Flectobacillaceae</taxon>
        <taxon>Pseudarcicella</taxon>
    </lineage>
</organism>
<dbReference type="GO" id="GO:0003677">
    <property type="term" value="F:DNA binding"/>
    <property type="evidence" value="ECO:0007669"/>
    <property type="project" value="InterPro"/>
</dbReference>
<reference evidence="6 7" key="1">
    <citation type="submission" date="2016-10" db="EMBL/GenBank/DDBJ databases">
        <authorList>
            <person name="de Groot N.N."/>
        </authorList>
    </citation>
    <scope>NUCLEOTIDE SEQUENCE [LARGE SCALE GENOMIC DNA]</scope>
    <source>
        <strain evidence="7">E92,LMG 26720,CCM 7988</strain>
    </source>
</reference>
<sequence>MSVEEILSLPTLEVAKALLGCRLIHASEEGLTSGIIVETEAYLRDDPASHSFRKMTARTAPMFDKAGTIYVYQIYGVHFCANITTNETGIGEAVLLRALQPVEGIEIMQKRRKNTDIKSLCSGPGKLVEAMGIKKTMNNWVVNESPIQLIAPAGNNPEVHITTRIGITLAKDLNYRFYLKNNPFISRK</sequence>
<dbReference type="NCBIfam" id="TIGR00567">
    <property type="entry name" value="3mg"/>
    <property type="match status" value="1"/>
</dbReference>
<dbReference type="InterPro" id="IPR011034">
    <property type="entry name" value="Formyl_transferase-like_C_sf"/>
</dbReference>
<dbReference type="GO" id="GO:0003905">
    <property type="term" value="F:alkylbase DNA N-glycosylase activity"/>
    <property type="evidence" value="ECO:0007669"/>
    <property type="project" value="InterPro"/>
</dbReference>
<keyword evidence="3 5" id="KW-0378">Hydrolase</keyword>
<dbReference type="Proteomes" id="UP000199306">
    <property type="component" value="Unassembled WGS sequence"/>
</dbReference>
<keyword evidence="2 5" id="KW-0227">DNA damage</keyword>
<proteinExistence type="inferred from homology"/>
<keyword evidence="7" id="KW-1185">Reference proteome</keyword>
<accession>A0A1I5PBA4</accession>
<dbReference type="PANTHER" id="PTHR10429:SF0">
    <property type="entry name" value="DNA-3-METHYLADENINE GLYCOSYLASE"/>
    <property type="match status" value="1"/>
</dbReference>